<dbReference type="SUPFAM" id="SSF54909">
    <property type="entry name" value="Dimeric alpha+beta barrel"/>
    <property type="match status" value="1"/>
</dbReference>
<sequence length="114" mass="13149">MKYHLAEVNIARFRNAPEDPVNAGFMDNLDRVNAAAEGQDGFIWRFTGAGNDAMDVQVFPDPNIAFNMSIWRDQASLMSFVYRNNIHSDIMRRRKEWFGELPRDRASLITGLRL</sequence>
<keyword evidence="3" id="KW-1185">Reference proteome</keyword>
<name>A0AA41X0B1_9ALTE</name>
<evidence type="ECO:0000259" key="1">
    <source>
        <dbReference type="Pfam" id="PF11695"/>
    </source>
</evidence>
<feature type="domain" description="DUF3291" evidence="1">
    <location>
        <begin position="5"/>
        <end position="102"/>
    </location>
</feature>
<dbReference type="RefSeq" id="WP_254101595.1">
    <property type="nucleotide sequence ID" value="NZ_JANATA010000020.1"/>
</dbReference>
<dbReference type="EMBL" id="JANATA010000020">
    <property type="protein sequence ID" value="MCP3429360.1"/>
    <property type="molecule type" value="Genomic_DNA"/>
</dbReference>
<gene>
    <name evidence="2" type="ORF">NLF92_10425</name>
</gene>
<dbReference type="InterPro" id="IPR011008">
    <property type="entry name" value="Dimeric_a/b-barrel"/>
</dbReference>
<protein>
    <submittedName>
        <fullName evidence="2">DUF3291 domain-containing protein</fullName>
    </submittedName>
</protein>
<evidence type="ECO:0000313" key="3">
    <source>
        <dbReference type="Proteomes" id="UP001165413"/>
    </source>
</evidence>
<dbReference type="AlphaFoldDB" id="A0AA41X0B1"/>
<comment type="caution">
    <text evidence="2">The sequence shown here is derived from an EMBL/GenBank/DDBJ whole genome shotgun (WGS) entry which is preliminary data.</text>
</comment>
<proteinExistence type="predicted"/>
<reference evidence="2" key="1">
    <citation type="submission" date="2022-07" db="EMBL/GenBank/DDBJ databases">
        <title>Characterization of the Novel Bacterium Alteromonas immobilis LMIT006 and Alteromonas gregis LMIT007.</title>
        <authorList>
            <person name="Lin X."/>
        </authorList>
    </citation>
    <scope>NUCLEOTIDE SEQUENCE</scope>
    <source>
        <strain evidence="2">LMIT007</strain>
    </source>
</reference>
<dbReference type="Pfam" id="PF11695">
    <property type="entry name" value="DUF3291"/>
    <property type="match status" value="1"/>
</dbReference>
<dbReference type="Proteomes" id="UP001165413">
    <property type="component" value="Unassembled WGS sequence"/>
</dbReference>
<organism evidence="2 3">
    <name type="scientific">Opacimonas viscosa</name>
    <dbReference type="NCBI Taxonomy" id="2961944"/>
    <lineage>
        <taxon>Bacteria</taxon>
        <taxon>Pseudomonadati</taxon>
        <taxon>Pseudomonadota</taxon>
        <taxon>Gammaproteobacteria</taxon>
        <taxon>Alteromonadales</taxon>
        <taxon>Alteromonadaceae</taxon>
        <taxon>Opacimonas</taxon>
    </lineage>
</organism>
<accession>A0AA41X0B1</accession>
<dbReference type="InterPro" id="IPR021708">
    <property type="entry name" value="DUF3291"/>
</dbReference>
<evidence type="ECO:0000313" key="2">
    <source>
        <dbReference type="EMBL" id="MCP3429360.1"/>
    </source>
</evidence>